<proteinExistence type="predicted"/>
<keyword evidence="2" id="KW-1185">Reference proteome</keyword>
<dbReference type="EMBL" id="JAQIZZ010000008">
    <property type="protein sequence ID" value="KAJ5525820.1"/>
    <property type="molecule type" value="Genomic_DNA"/>
</dbReference>
<comment type="caution">
    <text evidence="1">The sequence shown here is derived from an EMBL/GenBank/DDBJ whole genome shotgun (WGS) entry which is preliminary data.</text>
</comment>
<dbReference type="AlphaFoldDB" id="A0AAD6CLV2"/>
<sequence>MELSAERLDRMADDRASALDEVLRIIRTAHETPQRNKANMHKFWLAFQTLHMLLATQTKSSVICVMHPAVKAAFEADFPPKHPEHRDLITIDFAEFFEFGIGEQMFAQLTSDIEKKISELVAVDAFHSQFEATKPNFEFPIKTFSPRVENEADEEPVCHEEDYLKNPLFISIYKAAQTFDTLMWMFEERQDILATFVRQYAVSMETTQPNVIRMRARRE</sequence>
<evidence type="ECO:0000313" key="1">
    <source>
        <dbReference type="EMBL" id="KAJ5525820.1"/>
    </source>
</evidence>
<organism evidence="1 2">
    <name type="scientific">Penicillium frequentans</name>
    <dbReference type="NCBI Taxonomy" id="3151616"/>
    <lineage>
        <taxon>Eukaryota</taxon>
        <taxon>Fungi</taxon>
        <taxon>Dikarya</taxon>
        <taxon>Ascomycota</taxon>
        <taxon>Pezizomycotina</taxon>
        <taxon>Eurotiomycetes</taxon>
        <taxon>Eurotiomycetidae</taxon>
        <taxon>Eurotiales</taxon>
        <taxon>Aspergillaceae</taxon>
        <taxon>Penicillium</taxon>
    </lineage>
</organism>
<gene>
    <name evidence="1" type="ORF">N7494_012470</name>
</gene>
<reference evidence="1 2" key="1">
    <citation type="journal article" date="2023" name="IMA Fungus">
        <title>Comparative genomic study of the Penicillium genus elucidates a diverse pangenome and 15 lateral gene transfer events.</title>
        <authorList>
            <person name="Petersen C."/>
            <person name="Sorensen T."/>
            <person name="Nielsen M.R."/>
            <person name="Sondergaard T.E."/>
            <person name="Sorensen J.L."/>
            <person name="Fitzpatrick D.A."/>
            <person name="Frisvad J.C."/>
            <person name="Nielsen K.L."/>
        </authorList>
    </citation>
    <scope>NUCLEOTIDE SEQUENCE [LARGE SCALE GENOMIC DNA]</scope>
    <source>
        <strain evidence="1 2">IBT 35679</strain>
    </source>
</reference>
<name>A0AAD6CLV2_9EURO</name>
<dbReference type="Proteomes" id="UP001220324">
    <property type="component" value="Unassembled WGS sequence"/>
</dbReference>
<evidence type="ECO:0000313" key="2">
    <source>
        <dbReference type="Proteomes" id="UP001220324"/>
    </source>
</evidence>
<accession>A0AAD6CLV2</accession>
<protein>
    <submittedName>
        <fullName evidence="1">Uncharacterized protein</fullName>
    </submittedName>
</protein>